<dbReference type="InterPro" id="IPR003593">
    <property type="entry name" value="AAA+_ATPase"/>
</dbReference>
<dbReference type="Pfam" id="PF00005">
    <property type="entry name" value="ABC_tran"/>
    <property type="match status" value="2"/>
</dbReference>
<dbReference type="InterPro" id="IPR050388">
    <property type="entry name" value="ABC_Ni/Peptide_Import"/>
</dbReference>
<keyword evidence="3" id="KW-0813">Transport</keyword>
<evidence type="ECO:0000256" key="6">
    <source>
        <dbReference type="ARBA" id="ARBA00022840"/>
    </source>
</evidence>
<gene>
    <name evidence="9" type="ORF">AAE021_06700</name>
</gene>
<dbReference type="NCBIfam" id="NF008453">
    <property type="entry name" value="PRK11308.1"/>
    <property type="match status" value="2"/>
</dbReference>
<dbReference type="RefSeq" id="WP_342024833.1">
    <property type="nucleotide sequence ID" value="NZ_CP151657.1"/>
</dbReference>
<dbReference type="Pfam" id="PF08352">
    <property type="entry name" value="oligo_HPY"/>
    <property type="match status" value="2"/>
</dbReference>
<evidence type="ECO:0000256" key="4">
    <source>
        <dbReference type="ARBA" id="ARBA00022475"/>
    </source>
</evidence>
<dbReference type="Gene3D" id="3.40.50.300">
    <property type="entry name" value="P-loop containing nucleotide triphosphate hydrolases"/>
    <property type="match status" value="2"/>
</dbReference>
<feature type="domain" description="ABC transporter" evidence="8">
    <location>
        <begin position="284"/>
        <end position="530"/>
    </location>
</feature>
<evidence type="ECO:0000256" key="2">
    <source>
        <dbReference type="ARBA" id="ARBA00005417"/>
    </source>
</evidence>
<dbReference type="GO" id="GO:0005524">
    <property type="term" value="F:ATP binding"/>
    <property type="evidence" value="ECO:0007669"/>
    <property type="project" value="UniProtKB-KW"/>
</dbReference>
<dbReference type="InterPro" id="IPR013563">
    <property type="entry name" value="Oligopep_ABC_C"/>
</dbReference>
<dbReference type="PANTHER" id="PTHR43297:SF2">
    <property type="entry name" value="DIPEPTIDE TRANSPORT ATP-BINDING PROTEIN DPPD"/>
    <property type="match status" value="1"/>
</dbReference>
<reference evidence="9 10" key="1">
    <citation type="submission" date="2024-04" db="EMBL/GenBank/DDBJ databases">
        <title>Arthrobacter sp. from Plains bison fecal sample.</title>
        <authorList>
            <person name="Ruzzini A."/>
        </authorList>
    </citation>
    <scope>NUCLEOTIDE SEQUENCE [LARGE SCALE GENOMIC DNA]</scope>
    <source>
        <strain evidence="9 10">EINP1</strain>
    </source>
</reference>
<keyword evidence="7" id="KW-0472">Membrane</keyword>
<dbReference type="PANTHER" id="PTHR43297">
    <property type="entry name" value="OLIGOPEPTIDE TRANSPORT ATP-BINDING PROTEIN APPD"/>
    <property type="match status" value="1"/>
</dbReference>
<dbReference type="PROSITE" id="PS50893">
    <property type="entry name" value="ABC_TRANSPORTER_2"/>
    <property type="match status" value="2"/>
</dbReference>
<evidence type="ECO:0000256" key="3">
    <source>
        <dbReference type="ARBA" id="ARBA00022448"/>
    </source>
</evidence>
<evidence type="ECO:0000259" key="8">
    <source>
        <dbReference type="PROSITE" id="PS50893"/>
    </source>
</evidence>
<dbReference type="SMART" id="SM00382">
    <property type="entry name" value="AAA"/>
    <property type="match status" value="2"/>
</dbReference>
<evidence type="ECO:0000313" key="9">
    <source>
        <dbReference type="EMBL" id="WZP17238.1"/>
    </source>
</evidence>
<keyword evidence="10" id="KW-1185">Reference proteome</keyword>
<comment type="subcellular location">
    <subcellularLocation>
        <location evidence="1">Cell membrane</location>
        <topology evidence="1">Peripheral membrane protein</topology>
    </subcellularLocation>
</comment>
<dbReference type="PROSITE" id="PS00211">
    <property type="entry name" value="ABC_TRANSPORTER_1"/>
    <property type="match status" value="2"/>
</dbReference>
<dbReference type="InterPro" id="IPR003439">
    <property type="entry name" value="ABC_transporter-like_ATP-bd"/>
</dbReference>
<dbReference type="CDD" id="cd03257">
    <property type="entry name" value="ABC_NikE_OppD_transporters"/>
    <property type="match status" value="2"/>
</dbReference>
<dbReference type="Proteomes" id="UP001448858">
    <property type="component" value="Chromosome"/>
</dbReference>
<name>A0ABZ3A131_9MICC</name>
<dbReference type="EMBL" id="CP151657">
    <property type="protein sequence ID" value="WZP17238.1"/>
    <property type="molecule type" value="Genomic_DNA"/>
</dbReference>
<sequence>MNTSPALELRGLSVAYGQGSSAANVVHQADLRLERGQTLSLVGQSGSGKSTLALAAGGLLPASGRITAGTVQVGGEDVTFFDRRQWRRLRGTGVGYIPQDPLSSLDPLHTVGAQLGQALRLHTGTPAACIAAEAASLLAKVGIRNPEQRIRSYPHELSGGQLQRVLIAIAIAGRPQLLIADEPTSALDVTVQKKILDLLGELQADLGLSILFITHDLALAADRSDTLAVLNHGRVVESGPAAEILERPQDPYTQALFADAPALSPHKYRPGLTAPAAVRRDSAVVVHGLVKRYGAGDVSPPVVDGVSFTVRAGSTHALVGESGSGKTTVARVLAGLESFSGGSVTVGGRTLDPAPGTVNPHARQLQLVYQNPLAALDPKFSIGQSVEEPLRLHRTADGTASRRERAARVAQVLDRVGLPQALLERRPREISGGQRQRVAIARALILTPEVLVLDEPTSALDVTVQARIIDLLFHLKEEAGLTYLFISHDLSLVRQIADEISVLRTGRLVDAGSVDHIFTESTNPYTRQLIDSIPEQDTRAVPTRHLAGRL</sequence>
<keyword evidence="4" id="KW-1003">Cell membrane</keyword>
<evidence type="ECO:0000256" key="1">
    <source>
        <dbReference type="ARBA" id="ARBA00004202"/>
    </source>
</evidence>
<dbReference type="SUPFAM" id="SSF52540">
    <property type="entry name" value="P-loop containing nucleoside triphosphate hydrolases"/>
    <property type="match status" value="2"/>
</dbReference>
<accession>A0ABZ3A131</accession>
<evidence type="ECO:0000256" key="7">
    <source>
        <dbReference type="ARBA" id="ARBA00023136"/>
    </source>
</evidence>
<protein>
    <submittedName>
        <fullName evidence="9">ABC transporter ATP-binding protein</fullName>
    </submittedName>
</protein>
<keyword evidence="5" id="KW-0547">Nucleotide-binding</keyword>
<dbReference type="InterPro" id="IPR027417">
    <property type="entry name" value="P-loop_NTPase"/>
</dbReference>
<organism evidence="9 10">
    <name type="scientific">Arthrobacter citreus</name>
    <dbReference type="NCBI Taxonomy" id="1670"/>
    <lineage>
        <taxon>Bacteria</taxon>
        <taxon>Bacillati</taxon>
        <taxon>Actinomycetota</taxon>
        <taxon>Actinomycetes</taxon>
        <taxon>Micrococcales</taxon>
        <taxon>Micrococcaceae</taxon>
        <taxon>Arthrobacter</taxon>
    </lineage>
</organism>
<keyword evidence="6 9" id="KW-0067">ATP-binding</keyword>
<proteinExistence type="inferred from homology"/>
<dbReference type="InterPro" id="IPR017871">
    <property type="entry name" value="ABC_transporter-like_CS"/>
</dbReference>
<evidence type="ECO:0000256" key="5">
    <source>
        <dbReference type="ARBA" id="ARBA00022741"/>
    </source>
</evidence>
<feature type="domain" description="ABC transporter" evidence="8">
    <location>
        <begin position="9"/>
        <end position="257"/>
    </location>
</feature>
<comment type="similarity">
    <text evidence="2">Belongs to the ABC transporter superfamily.</text>
</comment>
<evidence type="ECO:0000313" key="10">
    <source>
        <dbReference type="Proteomes" id="UP001448858"/>
    </source>
</evidence>